<dbReference type="EMBL" id="JAGTJR010000002">
    <property type="protein sequence ID" value="KAH7063023.1"/>
    <property type="molecule type" value="Genomic_DNA"/>
</dbReference>
<evidence type="ECO:0000256" key="1">
    <source>
        <dbReference type="SAM" id="MobiDB-lite"/>
    </source>
</evidence>
<evidence type="ECO:0000313" key="2">
    <source>
        <dbReference type="EMBL" id="KAH7063023.1"/>
    </source>
</evidence>
<feature type="non-terminal residue" evidence="2">
    <location>
        <position position="90"/>
    </location>
</feature>
<sequence length="90" mass="9434">ENGASGLVNSPDPVHGKIWNKPLGPELPLVAEAVRKVEGMAKDATVQGPEKVQIAEFVHRVTEQADVANFIAGLNGGLGTRVGPRGRLLS</sequence>
<dbReference type="Proteomes" id="UP000774617">
    <property type="component" value="Unassembled WGS sequence"/>
</dbReference>
<comment type="caution">
    <text evidence="2">The sequence shown here is derived from an EMBL/GenBank/DDBJ whole genome shotgun (WGS) entry which is preliminary data.</text>
</comment>
<gene>
    <name evidence="2" type="ORF">B0J12DRAFT_534707</name>
</gene>
<evidence type="ECO:0000313" key="3">
    <source>
        <dbReference type="Proteomes" id="UP000774617"/>
    </source>
</evidence>
<protein>
    <submittedName>
        <fullName evidence="2">Uncharacterized protein</fullName>
    </submittedName>
</protein>
<accession>A0ABQ8GRA6</accession>
<proteinExistence type="predicted"/>
<keyword evidence="3" id="KW-1185">Reference proteome</keyword>
<reference evidence="2 3" key="1">
    <citation type="journal article" date="2021" name="Nat. Commun.">
        <title>Genetic determinants of endophytism in the Arabidopsis root mycobiome.</title>
        <authorList>
            <person name="Mesny F."/>
            <person name="Miyauchi S."/>
            <person name="Thiergart T."/>
            <person name="Pickel B."/>
            <person name="Atanasova L."/>
            <person name="Karlsson M."/>
            <person name="Huettel B."/>
            <person name="Barry K.W."/>
            <person name="Haridas S."/>
            <person name="Chen C."/>
            <person name="Bauer D."/>
            <person name="Andreopoulos W."/>
            <person name="Pangilinan J."/>
            <person name="LaButti K."/>
            <person name="Riley R."/>
            <person name="Lipzen A."/>
            <person name="Clum A."/>
            <person name="Drula E."/>
            <person name="Henrissat B."/>
            <person name="Kohler A."/>
            <person name="Grigoriev I.V."/>
            <person name="Martin F.M."/>
            <person name="Hacquard S."/>
        </authorList>
    </citation>
    <scope>NUCLEOTIDE SEQUENCE [LARGE SCALE GENOMIC DNA]</scope>
    <source>
        <strain evidence="2 3">MPI-SDFR-AT-0080</strain>
    </source>
</reference>
<organism evidence="2 3">
    <name type="scientific">Macrophomina phaseolina</name>
    <dbReference type="NCBI Taxonomy" id="35725"/>
    <lineage>
        <taxon>Eukaryota</taxon>
        <taxon>Fungi</taxon>
        <taxon>Dikarya</taxon>
        <taxon>Ascomycota</taxon>
        <taxon>Pezizomycotina</taxon>
        <taxon>Dothideomycetes</taxon>
        <taxon>Dothideomycetes incertae sedis</taxon>
        <taxon>Botryosphaeriales</taxon>
        <taxon>Botryosphaeriaceae</taxon>
        <taxon>Macrophomina</taxon>
    </lineage>
</organism>
<feature type="non-terminal residue" evidence="2">
    <location>
        <position position="1"/>
    </location>
</feature>
<name>A0ABQ8GRA6_9PEZI</name>
<feature type="region of interest" description="Disordered" evidence="1">
    <location>
        <begin position="1"/>
        <end position="21"/>
    </location>
</feature>